<keyword evidence="4" id="KW-0805">Transcription regulation</keyword>
<dbReference type="SUPFAM" id="SSF52540">
    <property type="entry name" value="P-loop containing nucleoside triphosphate hydrolases"/>
    <property type="match status" value="1"/>
</dbReference>
<dbReference type="PROSITE" id="PS00676">
    <property type="entry name" value="SIGMA54_INTERACT_2"/>
    <property type="match status" value="1"/>
</dbReference>
<dbReference type="InterPro" id="IPR058031">
    <property type="entry name" value="AAA_lid_NorR"/>
</dbReference>
<gene>
    <name evidence="11" type="ORF">FZC79_14880</name>
</gene>
<evidence type="ECO:0000256" key="1">
    <source>
        <dbReference type="ARBA" id="ARBA00022741"/>
    </source>
</evidence>
<organism evidence="11 12">
    <name type="scientific">Rossellomorea vietnamensis</name>
    <dbReference type="NCBI Taxonomy" id="218284"/>
    <lineage>
        <taxon>Bacteria</taxon>
        <taxon>Bacillati</taxon>
        <taxon>Bacillota</taxon>
        <taxon>Bacilli</taxon>
        <taxon>Bacillales</taxon>
        <taxon>Bacillaceae</taxon>
        <taxon>Rossellomorea</taxon>
    </lineage>
</organism>
<dbReference type="SMART" id="SM00382">
    <property type="entry name" value="AAA"/>
    <property type="match status" value="1"/>
</dbReference>
<keyword evidence="1" id="KW-0547">Nucleotide-binding</keyword>
<keyword evidence="6" id="KW-0804">Transcription</keyword>
<evidence type="ECO:0000256" key="5">
    <source>
        <dbReference type="ARBA" id="ARBA00023125"/>
    </source>
</evidence>
<evidence type="ECO:0000256" key="2">
    <source>
        <dbReference type="ARBA" id="ARBA00022797"/>
    </source>
</evidence>
<sequence>MQNVIMDKDILKSTFASMTNGVIVVDRDRRILFMNPSASNLLCNGDEDYTGQDIREFIPNSELHKVLETEQSSIGVKMEIAGAQYMVNRTPLYQDGRLMGAVGVLQEISQMEHYRVLLKQMEQVIESSADGIYVVDKNGLTLFVNSAYEEITGFNRNDLIGNHMADLMKEGYFDQSVSLLVLEEKKPLSILQKIDNKKDVIVTGNPVLDDSGSIEMIVTSVRDITQLTQMSKELRKAKSFSEMNHNRFTYSVDETGEKVIFQSSQLTEIIHKVKQVAPFPTSLLLLGPTGAGKEVLANLIHDYSDRKDKPFIKVNCGAIPEHLLESELFGYEKGAFTGANSDGKIGLLELADKGTVLLDEIGELPLPLQVKLLRVIQEKQIQRIGSSKVKQLDIRIISATNKDLKELVNQGSFREDLYYRLQVVEIHIPPLVERPDDIEVLMDHFFTSFCKSYNIQKEMAPETREMLKRYSWPGNVRELKNLVESMIVSVPPLTIEAADLPPHIHRAARITGDNSETSTNLKQRVEQYEQNLIKDALKKETSIRKTAKTLGIDHSTLVKKLKKWGMDASW</sequence>
<dbReference type="InterPro" id="IPR003593">
    <property type="entry name" value="AAA+_ATPase"/>
</dbReference>
<dbReference type="PANTHER" id="PTHR32071:SF57">
    <property type="entry name" value="C4-DICARBOXYLATE TRANSPORT TRANSCRIPTIONAL REGULATORY PROTEIN DCTD"/>
    <property type="match status" value="1"/>
</dbReference>
<dbReference type="InterPro" id="IPR002078">
    <property type="entry name" value="Sigma_54_int"/>
</dbReference>
<dbReference type="Gene3D" id="1.10.8.60">
    <property type="match status" value="1"/>
</dbReference>
<evidence type="ECO:0000313" key="11">
    <source>
        <dbReference type="EMBL" id="TYR74367.1"/>
    </source>
</evidence>
<feature type="domain" description="PAS" evidence="9">
    <location>
        <begin position="7"/>
        <end position="77"/>
    </location>
</feature>
<dbReference type="InterPro" id="IPR035965">
    <property type="entry name" value="PAS-like_dom_sf"/>
</dbReference>
<dbReference type="Pfam" id="PF18024">
    <property type="entry name" value="HTH_50"/>
    <property type="match status" value="1"/>
</dbReference>
<feature type="domain" description="Sigma-54 factor interaction" evidence="8">
    <location>
        <begin position="259"/>
        <end position="488"/>
    </location>
</feature>
<dbReference type="NCBIfam" id="TIGR00229">
    <property type="entry name" value="sensory_box"/>
    <property type="match status" value="1"/>
</dbReference>
<dbReference type="Proteomes" id="UP000323317">
    <property type="component" value="Unassembled WGS sequence"/>
</dbReference>
<dbReference type="PANTHER" id="PTHR32071">
    <property type="entry name" value="TRANSCRIPTIONAL REGULATORY PROTEIN"/>
    <property type="match status" value="1"/>
</dbReference>
<dbReference type="InterPro" id="IPR025944">
    <property type="entry name" value="Sigma_54_int_dom_CS"/>
</dbReference>
<dbReference type="FunFam" id="3.40.50.300:FF:000006">
    <property type="entry name" value="DNA-binding transcriptional regulator NtrC"/>
    <property type="match status" value="1"/>
</dbReference>
<evidence type="ECO:0000256" key="7">
    <source>
        <dbReference type="ARBA" id="ARBA00029500"/>
    </source>
</evidence>
<evidence type="ECO:0000313" key="12">
    <source>
        <dbReference type="Proteomes" id="UP000323317"/>
    </source>
</evidence>
<accession>A0A5D4KAI1</accession>
<keyword evidence="2" id="KW-0058">Aromatic hydrocarbons catabolism</keyword>
<dbReference type="GO" id="GO:0005524">
    <property type="term" value="F:ATP binding"/>
    <property type="evidence" value="ECO:0007669"/>
    <property type="project" value="UniProtKB-KW"/>
</dbReference>
<dbReference type="CDD" id="cd00130">
    <property type="entry name" value="PAS"/>
    <property type="match status" value="2"/>
</dbReference>
<evidence type="ECO:0000259" key="9">
    <source>
        <dbReference type="PROSITE" id="PS50112"/>
    </source>
</evidence>
<dbReference type="RefSeq" id="WP_148947588.1">
    <property type="nucleotide sequence ID" value="NZ_VTEH01000012.1"/>
</dbReference>
<dbReference type="Pfam" id="PF00989">
    <property type="entry name" value="PAS"/>
    <property type="match status" value="2"/>
</dbReference>
<dbReference type="Gene3D" id="1.10.10.60">
    <property type="entry name" value="Homeodomain-like"/>
    <property type="match status" value="1"/>
</dbReference>
<dbReference type="SUPFAM" id="SSF55785">
    <property type="entry name" value="PYP-like sensor domain (PAS domain)"/>
    <property type="match status" value="2"/>
</dbReference>
<dbReference type="PROSITE" id="PS50113">
    <property type="entry name" value="PAC"/>
    <property type="match status" value="1"/>
</dbReference>
<dbReference type="PROSITE" id="PS00688">
    <property type="entry name" value="SIGMA54_INTERACT_3"/>
    <property type="match status" value="1"/>
</dbReference>
<dbReference type="GO" id="GO:0006355">
    <property type="term" value="P:regulation of DNA-templated transcription"/>
    <property type="evidence" value="ECO:0007669"/>
    <property type="project" value="InterPro"/>
</dbReference>
<dbReference type="Pfam" id="PF00158">
    <property type="entry name" value="Sigma54_activat"/>
    <property type="match status" value="1"/>
</dbReference>
<dbReference type="InterPro" id="IPR000014">
    <property type="entry name" value="PAS"/>
</dbReference>
<dbReference type="AlphaFoldDB" id="A0A5D4KAI1"/>
<evidence type="ECO:0000256" key="6">
    <source>
        <dbReference type="ARBA" id="ARBA00023163"/>
    </source>
</evidence>
<reference evidence="11 12" key="1">
    <citation type="submission" date="2019-08" db="EMBL/GenBank/DDBJ databases">
        <title>Bacillus genomes from the desert of Cuatro Cienegas, Coahuila.</title>
        <authorList>
            <person name="Olmedo-Alvarez G."/>
        </authorList>
    </citation>
    <scope>NUCLEOTIDE SEQUENCE [LARGE SCALE GENOMIC DNA]</scope>
    <source>
        <strain evidence="11 12">CH40_1T</strain>
    </source>
</reference>
<evidence type="ECO:0000259" key="8">
    <source>
        <dbReference type="PROSITE" id="PS50045"/>
    </source>
</evidence>
<dbReference type="Gene3D" id="3.30.450.20">
    <property type="entry name" value="PAS domain"/>
    <property type="match status" value="2"/>
</dbReference>
<dbReference type="InterPro" id="IPR027417">
    <property type="entry name" value="P-loop_NTPase"/>
</dbReference>
<evidence type="ECO:0000259" key="10">
    <source>
        <dbReference type="PROSITE" id="PS50113"/>
    </source>
</evidence>
<dbReference type="InterPro" id="IPR030828">
    <property type="entry name" value="HTH_TyrR"/>
</dbReference>
<feature type="domain" description="PAS" evidence="9">
    <location>
        <begin position="117"/>
        <end position="168"/>
    </location>
</feature>
<dbReference type="Gene3D" id="3.40.50.300">
    <property type="entry name" value="P-loop containing nucleotide triphosphate hydrolases"/>
    <property type="match status" value="1"/>
</dbReference>
<feature type="domain" description="PAC" evidence="10">
    <location>
        <begin position="184"/>
        <end position="236"/>
    </location>
</feature>
<keyword evidence="3" id="KW-0067">ATP-binding</keyword>
<dbReference type="GO" id="GO:0003677">
    <property type="term" value="F:DNA binding"/>
    <property type="evidence" value="ECO:0007669"/>
    <property type="project" value="UniProtKB-KW"/>
</dbReference>
<comment type="caution">
    <text evidence="11">The sequence shown here is derived from an EMBL/GenBank/DDBJ whole genome shotgun (WGS) entry which is preliminary data.</text>
</comment>
<dbReference type="InterPro" id="IPR013767">
    <property type="entry name" value="PAS_fold"/>
</dbReference>
<dbReference type="SUPFAM" id="SSF46689">
    <property type="entry name" value="Homeodomain-like"/>
    <property type="match status" value="1"/>
</dbReference>
<dbReference type="EMBL" id="VTEH01000012">
    <property type="protein sequence ID" value="TYR74367.1"/>
    <property type="molecule type" value="Genomic_DNA"/>
</dbReference>
<protein>
    <recommendedName>
        <fullName evidence="7">HTH-type transcriptional regulatory protein TyrR</fullName>
    </recommendedName>
</protein>
<proteinExistence type="predicted"/>
<evidence type="ECO:0000256" key="3">
    <source>
        <dbReference type="ARBA" id="ARBA00022840"/>
    </source>
</evidence>
<dbReference type="InterPro" id="IPR000700">
    <property type="entry name" value="PAS-assoc_C"/>
</dbReference>
<name>A0A5D4KAI1_9BACI</name>
<dbReference type="InterPro" id="IPR025943">
    <property type="entry name" value="Sigma_54_int_dom_ATP-bd_2"/>
</dbReference>
<keyword evidence="5" id="KW-0238">DNA-binding</keyword>
<dbReference type="PROSITE" id="PS50045">
    <property type="entry name" value="SIGMA54_INTERACT_4"/>
    <property type="match status" value="1"/>
</dbReference>
<dbReference type="InterPro" id="IPR009057">
    <property type="entry name" value="Homeodomain-like_sf"/>
</dbReference>
<dbReference type="Pfam" id="PF25601">
    <property type="entry name" value="AAA_lid_14"/>
    <property type="match status" value="1"/>
</dbReference>
<dbReference type="PROSITE" id="PS50112">
    <property type="entry name" value="PAS"/>
    <property type="match status" value="2"/>
</dbReference>
<evidence type="ECO:0000256" key="4">
    <source>
        <dbReference type="ARBA" id="ARBA00023015"/>
    </source>
</evidence>
<dbReference type="CDD" id="cd00009">
    <property type="entry name" value="AAA"/>
    <property type="match status" value="1"/>
</dbReference>
<dbReference type="SMART" id="SM00091">
    <property type="entry name" value="PAS"/>
    <property type="match status" value="2"/>
</dbReference>